<protein>
    <submittedName>
        <fullName evidence="1">Uncharacterized protein</fullName>
    </submittedName>
</protein>
<accession>A0AAV5SG48</accession>
<name>A0AAV5SG48_9BILA</name>
<dbReference type="AlphaFoldDB" id="A0AAV5SG48"/>
<reference evidence="1" key="1">
    <citation type="submission" date="2023-10" db="EMBL/GenBank/DDBJ databases">
        <title>Genome assembly of Pristionchus species.</title>
        <authorList>
            <person name="Yoshida K."/>
            <person name="Sommer R.J."/>
        </authorList>
    </citation>
    <scope>NUCLEOTIDE SEQUENCE</scope>
    <source>
        <strain evidence="1">RS0144</strain>
    </source>
</reference>
<dbReference type="EMBL" id="BTSX01000001">
    <property type="protein sequence ID" value="GMS81844.1"/>
    <property type="molecule type" value="Genomic_DNA"/>
</dbReference>
<keyword evidence="2" id="KW-1185">Reference proteome</keyword>
<sequence length="136" mass="15140">MGSMVELLRLLNIIWQSPYGWFPVAKRVAIGRLADVVHVDARTSLFEFVGDSLLPLFVDAGIKSVHVPSILTSLTMHLLITMVRKRALDAVDVPVYAVAASVDEDEEKIEEKEEWFDAESGLVPPNENNMRSCTIS</sequence>
<evidence type="ECO:0000313" key="1">
    <source>
        <dbReference type="EMBL" id="GMS81844.1"/>
    </source>
</evidence>
<gene>
    <name evidence="1" type="ORF">PENTCL1PPCAC_4019</name>
</gene>
<comment type="caution">
    <text evidence="1">The sequence shown here is derived from an EMBL/GenBank/DDBJ whole genome shotgun (WGS) entry which is preliminary data.</text>
</comment>
<organism evidence="1 2">
    <name type="scientific">Pristionchus entomophagus</name>
    <dbReference type="NCBI Taxonomy" id="358040"/>
    <lineage>
        <taxon>Eukaryota</taxon>
        <taxon>Metazoa</taxon>
        <taxon>Ecdysozoa</taxon>
        <taxon>Nematoda</taxon>
        <taxon>Chromadorea</taxon>
        <taxon>Rhabditida</taxon>
        <taxon>Rhabditina</taxon>
        <taxon>Diplogasteromorpha</taxon>
        <taxon>Diplogasteroidea</taxon>
        <taxon>Neodiplogasteridae</taxon>
        <taxon>Pristionchus</taxon>
    </lineage>
</organism>
<proteinExistence type="predicted"/>
<evidence type="ECO:0000313" key="2">
    <source>
        <dbReference type="Proteomes" id="UP001432027"/>
    </source>
</evidence>
<dbReference type="Proteomes" id="UP001432027">
    <property type="component" value="Unassembled WGS sequence"/>
</dbReference>